<dbReference type="InterPro" id="IPR009075">
    <property type="entry name" value="AcylCo_DH/oxidase_C"/>
</dbReference>
<evidence type="ECO:0000256" key="2">
    <source>
        <dbReference type="ARBA" id="ARBA00009347"/>
    </source>
</evidence>
<evidence type="ECO:0000256" key="4">
    <source>
        <dbReference type="ARBA" id="ARBA00022827"/>
    </source>
</evidence>
<dbReference type="GO" id="GO:0033539">
    <property type="term" value="P:fatty acid beta-oxidation using acyl-CoA dehydrogenase"/>
    <property type="evidence" value="ECO:0007669"/>
    <property type="project" value="TreeGrafter"/>
</dbReference>
<comment type="cofactor">
    <cofactor evidence="1 6">
        <name>FAD</name>
        <dbReference type="ChEBI" id="CHEBI:57692"/>
    </cofactor>
</comment>
<dbReference type="Pfam" id="PF02770">
    <property type="entry name" value="Acyl-CoA_dh_M"/>
    <property type="match status" value="1"/>
</dbReference>
<feature type="domain" description="Acyl-CoA oxidase/dehydrogenase middle" evidence="8">
    <location>
        <begin position="124"/>
        <end position="202"/>
    </location>
</feature>
<evidence type="ECO:0000256" key="5">
    <source>
        <dbReference type="ARBA" id="ARBA00023002"/>
    </source>
</evidence>
<reference evidence="10 11" key="1">
    <citation type="submission" date="2019-01" db="EMBL/GenBank/DDBJ databases">
        <title>Nocardioides guangzhouensis sp. nov., an actinobacterium isolated from soil.</title>
        <authorList>
            <person name="Fu Y."/>
            <person name="Cai Y."/>
            <person name="Lin Z."/>
            <person name="Chen P."/>
        </authorList>
    </citation>
    <scope>NUCLEOTIDE SEQUENCE [LARGE SCALE GENOMIC DNA]</scope>
    <source>
        <strain evidence="10 11">NBRC 105384</strain>
    </source>
</reference>
<dbReference type="InterPro" id="IPR009100">
    <property type="entry name" value="AcylCoA_DH/oxidase_NM_dom_sf"/>
</dbReference>
<keyword evidence="4 6" id="KW-0274">FAD</keyword>
<dbReference type="FunFam" id="1.20.140.10:FF:000012">
    <property type="entry name" value="Acyl-CoA dehydrogenase fadE12"/>
    <property type="match status" value="1"/>
</dbReference>
<evidence type="ECO:0000313" key="11">
    <source>
        <dbReference type="Proteomes" id="UP000291189"/>
    </source>
</evidence>
<dbReference type="PANTHER" id="PTHR48083">
    <property type="entry name" value="MEDIUM-CHAIN SPECIFIC ACYL-COA DEHYDROGENASE, MITOCHONDRIAL-RELATED"/>
    <property type="match status" value="1"/>
</dbReference>
<dbReference type="SUPFAM" id="SSF47203">
    <property type="entry name" value="Acyl-CoA dehydrogenase C-terminal domain-like"/>
    <property type="match status" value="1"/>
</dbReference>
<dbReference type="InterPro" id="IPR036250">
    <property type="entry name" value="AcylCo_DH-like_C"/>
</dbReference>
<keyword evidence="3 6" id="KW-0285">Flavoprotein</keyword>
<keyword evidence="5 6" id="KW-0560">Oxidoreductase</keyword>
<dbReference type="EMBL" id="SDPU01000030">
    <property type="protein sequence ID" value="RYU10449.1"/>
    <property type="molecule type" value="Genomic_DNA"/>
</dbReference>
<dbReference type="InterPro" id="IPR037069">
    <property type="entry name" value="AcylCoA_DH/ox_N_sf"/>
</dbReference>
<proteinExistence type="inferred from homology"/>
<dbReference type="InterPro" id="IPR013786">
    <property type="entry name" value="AcylCoA_DH/ox_N"/>
</dbReference>
<dbReference type="OrthoDB" id="142556at2"/>
<dbReference type="InterPro" id="IPR046373">
    <property type="entry name" value="Acyl-CoA_Oxase/DH_mid-dom_sf"/>
</dbReference>
<dbReference type="RefSeq" id="WP_129988533.1">
    <property type="nucleotide sequence ID" value="NZ_SDPU01000030.1"/>
</dbReference>
<dbReference type="FunFam" id="2.40.110.10:FF:000002">
    <property type="entry name" value="Acyl-CoA dehydrogenase fadE12"/>
    <property type="match status" value="1"/>
</dbReference>
<feature type="domain" description="Acyl-CoA dehydrogenase/oxidase C-terminal" evidence="7">
    <location>
        <begin position="233"/>
        <end position="379"/>
    </location>
</feature>
<dbReference type="Gene3D" id="1.20.140.10">
    <property type="entry name" value="Butyryl-CoA Dehydrogenase, subunit A, domain 3"/>
    <property type="match status" value="1"/>
</dbReference>
<feature type="domain" description="Acyl-CoA dehydrogenase/oxidase N-terminal" evidence="9">
    <location>
        <begin position="9"/>
        <end position="119"/>
    </location>
</feature>
<dbReference type="SUPFAM" id="SSF56645">
    <property type="entry name" value="Acyl-CoA dehydrogenase NM domain-like"/>
    <property type="match status" value="1"/>
</dbReference>
<dbReference type="GO" id="GO:0050660">
    <property type="term" value="F:flavin adenine dinucleotide binding"/>
    <property type="evidence" value="ECO:0007669"/>
    <property type="project" value="InterPro"/>
</dbReference>
<dbReference type="PANTHER" id="PTHR48083:SF1">
    <property type="entry name" value="DEHYDROGENASE, PUTATIVE (AFU_ORTHOLOGUE AFUA_7G06510)-RELATED"/>
    <property type="match status" value="1"/>
</dbReference>
<dbReference type="GO" id="GO:0005737">
    <property type="term" value="C:cytoplasm"/>
    <property type="evidence" value="ECO:0007669"/>
    <property type="project" value="TreeGrafter"/>
</dbReference>
<evidence type="ECO:0000259" key="8">
    <source>
        <dbReference type="Pfam" id="PF02770"/>
    </source>
</evidence>
<dbReference type="InterPro" id="IPR050741">
    <property type="entry name" value="Acyl-CoA_dehydrogenase"/>
</dbReference>
<gene>
    <name evidence="10" type="ORF">ETU37_16925</name>
</gene>
<evidence type="ECO:0000256" key="3">
    <source>
        <dbReference type="ARBA" id="ARBA00022630"/>
    </source>
</evidence>
<evidence type="ECO:0000256" key="1">
    <source>
        <dbReference type="ARBA" id="ARBA00001974"/>
    </source>
</evidence>
<evidence type="ECO:0000313" key="10">
    <source>
        <dbReference type="EMBL" id="RYU10449.1"/>
    </source>
</evidence>
<dbReference type="Proteomes" id="UP000291189">
    <property type="component" value="Unassembled WGS sequence"/>
</dbReference>
<dbReference type="AlphaFoldDB" id="A0A4Q5IZC6"/>
<protein>
    <submittedName>
        <fullName evidence="10">Acyl-CoA dehydrogenase</fullName>
    </submittedName>
</protein>
<dbReference type="Pfam" id="PF00441">
    <property type="entry name" value="Acyl-CoA_dh_1"/>
    <property type="match status" value="1"/>
</dbReference>
<evidence type="ECO:0000259" key="9">
    <source>
        <dbReference type="Pfam" id="PF02771"/>
    </source>
</evidence>
<name>A0A4Q5IZC6_9ACTN</name>
<dbReference type="GO" id="GO:0003995">
    <property type="term" value="F:acyl-CoA dehydrogenase activity"/>
    <property type="evidence" value="ECO:0007669"/>
    <property type="project" value="TreeGrafter"/>
</dbReference>
<dbReference type="Gene3D" id="1.10.540.10">
    <property type="entry name" value="Acyl-CoA dehydrogenase/oxidase, N-terminal domain"/>
    <property type="match status" value="1"/>
</dbReference>
<organism evidence="10 11">
    <name type="scientific">Nocardioides iriomotensis</name>
    <dbReference type="NCBI Taxonomy" id="715784"/>
    <lineage>
        <taxon>Bacteria</taxon>
        <taxon>Bacillati</taxon>
        <taxon>Actinomycetota</taxon>
        <taxon>Actinomycetes</taxon>
        <taxon>Propionibacteriales</taxon>
        <taxon>Nocardioidaceae</taxon>
        <taxon>Nocardioides</taxon>
    </lineage>
</organism>
<evidence type="ECO:0000259" key="7">
    <source>
        <dbReference type="Pfam" id="PF00441"/>
    </source>
</evidence>
<dbReference type="Pfam" id="PF02771">
    <property type="entry name" value="Acyl-CoA_dh_N"/>
    <property type="match status" value="1"/>
</dbReference>
<accession>A0A4Q5IZC6</accession>
<dbReference type="InterPro" id="IPR006091">
    <property type="entry name" value="Acyl-CoA_Oxase/DH_mid-dom"/>
</dbReference>
<keyword evidence="11" id="KW-1185">Reference proteome</keyword>
<comment type="caution">
    <text evidence="10">The sequence shown here is derived from an EMBL/GenBank/DDBJ whole genome shotgun (WGS) entry which is preliminary data.</text>
</comment>
<sequence>MTETAFTESEERLALRAAVRKLAGGYGRDYFVQQARSGGKTTDLWLEIGKHGYLGINIPEEYGGGGGGIGDVAAVCEELAAQGCPLLMMVVSPAICGTVISRFGTDEQKRRWLPGIADGTQTMAFAITEPDAGTNSHNITTTARRDADGWVLNGRKIYISGVDEAAHVLVVARTEDARTGKLKPCLFVVPTDADGFEYSPIPMEIVSPEQQFSVFIDDVRLPADALVGDEDAGLVQLFAGLNPERIMAASFSTGLARFALDKAVAYVKEREVFGAPIGSHQGLAHPLAESKIEIELARLMTQKAAALYDAGDDMGAGEAANMAKYAAAEAACDAADRAVQAHGGNGITQEYGVAGLLVAARAGRIAPVSREMILNFVGMHSLGLPKSY</sequence>
<dbReference type="CDD" id="cd00567">
    <property type="entry name" value="ACAD"/>
    <property type="match status" value="1"/>
</dbReference>
<evidence type="ECO:0000256" key="6">
    <source>
        <dbReference type="RuleBase" id="RU362125"/>
    </source>
</evidence>
<dbReference type="Gene3D" id="2.40.110.10">
    <property type="entry name" value="Butyryl-CoA Dehydrogenase, subunit A, domain 2"/>
    <property type="match status" value="1"/>
</dbReference>
<comment type="similarity">
    <text evidence="2 6">Belongs to the acyl-CoA dehydrogenase family.</text>
</comment>